<dbReference type="EMBL" id="BGZK01000884">
    <property type="protein sequence ID" value="GBP63960.1"/>
    <property type="molecule type" value="Genomic_DNA"/>
</dbReference>
<accession>A0A4C1XLH3</accession>
<keyword evidence="2" id="KW-1185">Reference proteome</keyword>
<evidence type="ECO:0000313" key="2">
    <source>
        <dbReference type="Proteomes" id="UP000299102"/>
    </source>
</evidence>
<gene>
    <name evidence="1" type="ORF">EVAR_25111_1</name>
</gene>
<evidence type="ECO:0000313" key="1">
    <source>
        <dbReference type="EMBL" id="GBP63960.1"/>
    </source>
</evidence>
<proteinExistence type="predicted"/>
<name>A0A4C1XLH3_EUMVA</name>
<comment type="caution">
    <text evidence="1">The sequence shown here is derived from an EMBL/GenBank/DDBJ whole genome shotgun (WGS) entry which is preliminary data.</text>
</comment>
<protein>
    <submittedName>
        <fullName evidence="1">Uncharacterized protein</fullName>
    </submittedName>
</protein>
<reference evidence="1 2" key="1">
    <citation type="journal article" date="2019" name="Commun. Biol.">
        <title>The bagworm genome reveals a unique fibroin gene that provides high tensile strength.</title>
        <authorList>
            <person name="Kono N."/>
            <person name="Nakamura H."/>
            <person name="Ohtoshi R."/>
            <person name="Tomita M."/>
            <person name="Numata K."/>
            <person name="Arakawa K."/>
        </authorList>
    </citation>
    <scope>NUCLEOTIDE SEQUENCE [LARGE SCALE GENOMIC DNA]</scope>
</reference>
<organism evidence="1 2">
    <name type="scientific">Eumeta variegata</name>
    <name type="common">Bagworm moth</name>
    <name type="synonym">Eumeta japonica</name>
    <dbReference type="NCBI Taxonomy" id="151549"/>
    <lineage>
        <taxon>Eukaryota</taxon>
        <taxon>Metazoa</taxon>
        <taxon>Ecdysozoa</taxon>
        <taxon>Arthropoda</taxon>
        <taxon>Hexapoda</taxon>
        <taxon>Insecta</taxon>
        <taxon>Pterygota</taxon>
        <taxon>Neoptera</taxon>
        <taxon>Endopterygota</taxon>
        <taxon>Lepidoptera</taxon>
        <taxon>Glossata</taxon>
        <taxon>Ditrysia</taxon>
        <taxon>Tineoidea</taxon>
        <taxon>Psychidae</taxon>
        <taxon>Oiketicinae</taxon>
        <taxon>Eumeta</taxon>
    </lineage>
</organism>
<dbReference type="AlphaFoldDB" id="A0A4C1XLH3"/>
<dbReference type="Proteomes" id="UP000299102">
    <property type="component" value="Unassembled WGS sequence"/>
</dbReference>
<sequence>MGIIRLEFQFVRSQYRFCFSFECDASTTRPLTPSEGTLPLLSLNGHKDSKINCENQKYRLRMALPLTLSVGFATIEGVHSNLIAVHYDEATKPVLLFLTQTQIFSFADVAYLDHADHNLMHSFV</sequence>